<organism evidence="4 5">
    <name type="scientific">Candidatus Woesebacteria bacterium GWA1_41_8</name>
    <dbReference type="NCBI Taxonomy" id="1802471"/>
    <lineage>
        <taxon>Bacteria</taxon>
        <taxon>Candidatus Woeseibacteriota</taxon>
    </lineage>
</organism>
<dbReference type="CDD" id="cd03809">
    <property type="entry name" value="GT4_MtfB-like"/>
    <property type="match status" value="1"/>
</dbReference>
<feature type="non-terminal residue" evidence="4">
    <location>
        <position position="302"/>
    </location>
</feature>
<dbReference type="SUPFAM" id="SSF53756">
    <property type="entry name" value="UDP-Glycosyltransferase/glycogen phosphorylase"/>
    <property type="match status" value="1"/>
</dbReference>
<dbReference type="Proteomes" id="UP000176198">
    <property type="component" value="Unassembled WGS sequence"/>
</dbReference>
<evidence type="ECO:0000256" key="1">
    <source>
        <dbReference type="ARBA" id="ARBA00022679"/>
    </source>
</evidence>
<dbReference type="Gene3D" id="3.40.50.2000">
    <property type="entry name" value="Glycogen Phosphorylase B"/>
    <property type="match status" value="2"/>
</dbReference>
<evidence type="ECO:0008006" key="6">
    <source>
        <dbReference type="Google" id="ProtNLM"/>
    </source>
</evidence>
<dbReference type="PANTHER" id="PTHR46401">
    <property type="entry name" value="GLYCOSYLTRANSFERASE WBBK-RELATED"/>
    <property type="match status" value="1"/>
</dbReference>
<name>A0A1F7WHX5_9BACT</name>
<feature type="domain" description="Glycosyl transferase family 1" evidence="2">
    <location>
        <begin position="198"/>
        <end position="301"/>
    </location>
</feature>
<sequence>MHIGIDISPIIYETGVSWYVYHLVKNLLLLDKANDYILFGGSLRRYSDFKKKTVGFRGSFRTRFLPLPPTLLGFMWNTLHTLPVESLVGPVDVFHSSDWTQPPTKSFKVTTIHDLTPIKYPELSHPRIVSVHTSRFKWIKKEADAVIVPSQSTKKDLLELDISESKIFVIPEATDPMMKPAGREEVQKLKRRYRISGKFLLAVGIAERKNIERVIEAFERVRAGQDLRLVIVGEQRVYIEPSRGVIFVGHVPFHELPAFYTGAEAFIYPSLYEGFGLPILEAYACGTPVVTSNLSSMPEIAR</sequence>
<dbReference type="GO" id="GO:0009103">
    <property type="term" value="P:lipopolysaccharide biosynthetic process"/>
    <property type="evidence" value="ECO:0007669"/>
    <property type="project" value="TreeGrafter"/>
</dbReference>
<accession>A0A1F7WHX5</accession>
<dbReference type="PANTHER" id="PTHR46401:SF2">
    <property type="entry name" value="GLYCOSYLTRANSFERASE WBBK-RELATED"/>
    <property type="match status" value="1"/>
</dbReference>
<reference evidence="4 5" key="1">
    <citation type="journal article" date="2016" name="Nat. Commun.">
        <title>Thousands of microbial genomes shed light on interconnected biogeochemical processes in an aquifer system.</title>
        <authorList>
            <person name="Anantharaman K."/>
            <person name="Brown C.T."/>
            <person name="Hug L.A."/>
            <person name="Sharon I."/>
            <person name="Castelle C.J."/>
            <person name="Probst A.J."/>
            <person name="Thomas B.C."/>
            <person name="Singh A."/>
            <person name="Wilkins M.J."/>
            <person name="Karaoz U."/>
            <person name="Brodie E.L."/>
            <person name="Williams K.H."/>
            <person name="Hubbard S.S."/>
            <person name="Banfield J.F."/>
        </authorList>
    </citation>
    <scope>NUCLEOTIDE SEQUENCE [LARGE SCALE GENOMIC DNA]</scope>
</reference>
<keyword evidence="1" id="KW-0808">Transferase</keyword>
<gene>
    <name evidence="4" type="ORF">A2115_02975</name>
</gene>
<dbReference type="Pfam" id="PF13439">
    <property type="entry name" value="Glyco_transf_4"/>
    <property type="match status" value="1"/>
</dbReference>
<dbReference type="EMBL" id="MGFJ01000022">
    <property type="protein sequence ID" value="OGM02401.1"/>
    <property type="molecule type" value="Genomic_DNA"/>
</dbReference>
<protein>
    <recommendedName>
        <fullName evidence="6">Glycosyl transferase family 1 domain-containing protein</fullName>
    </recommendedName>
</protein>
<comment type="caution">
    <text evidence="4">The sequence shown here is derived from an EMBL/GenBank/DDBJ whole genome shotgun (WGS) entry which is preliminary data.</text>
</comment>
<evidence type="ECO:0000259" key="2">
    <source>
        <dbReference type="Pfam" id="PF00534"/>
    </source>
</evidence>
<dbReference type="AlphaFoldDB" id="A0A1F7WHX5"/>
<dbReference type="InterPro" id="IPR028098">
    <property type="entry name" value="Glyco_trans_4-like_N"/>
</dbReference>
<dbReference type="GO" id="GO:0016757">
    <property type="term" value="F:glycosyltransferase activity"/>
    <property type="evidence" value="ECO:0007669"/>
    <property type="project" value="InterPro"/>
</dbReference>
<feature type="domain" description="Glycosyltransferase subfamily 4-like N-terminal" evidence="3">
    <location>
        <begin position="15"/>
        <end position="175"/>
    </location>
</feature>
<proteinExistence type="predicted"/>
<evidence type="ECO:0000259" key="3">
    <source>
        <dbReference type="Pfam" id="PF13439"/>
    </source>
</evidence>
<evidence type="ECO:0000313" key="4">
    <source>
        <dbReference type="EMBL" id="OGM02401.1"/>
    </source>
</evidence>
<dbReference type="InterPro" id="IPR001296">
    <property type="entry name" value="Glyco_trans_1"/>
</dbReference>
<dbReference type="STRING" id="1802471.A2115_02975"/>
<evidence type="ECO:0000313" key="5">
    <source>
        <dbReference type="Proteomes" id="UP000176198"/>
    </source>
</evidence>
<dbReference type="Pfam" id="PF00534">
    <property type="entry name" value="Glycos_transf_1"/>
    <property type="match status" value="1"/>
</dbReference>